<keyword evidence="4" id="KW-1185">Reference proteome</keyword>
<feature type="domain" description="GPI inositol-deacylase PGAP1-like alpha/beta" evidence="2">
    <location>
        <begin position="148"/>
        <end position="313"/>
    </location>
</feature>
<evidence type="ECO:0000256" key="1">
    <source>
        <dbReference type="SAM" id="MobiDB-lite"/>
    </source>
</evidence>
<reference evidence="4" key="1">
    <citation type="journal article" date="2019" name="Int. J. Syst. Evol. Microbiol.">
        <title>The Global Catalogue of Microorganisms (GCM) 10K type strain sequencing project: providing services to taxonomists for standard genome sequencing and annotation.</title>
        <authorList>
            <consortium name="The Broad Institute Genomics Platform"/>
            <consortium name="The Broad Institute Genome Sequencing Center for Infectious Disease"/>
            <person name="Wu L."/>
            <person name="Ma J."/>
        </authorList>
    </citation>
    <scope>NUCLEOTIDE SEQUENCE [LARGE SCALE GENOMIC DNA]</scope>
    <source>
        <strain evidence="4">JCM 15421</strain>
    </source>
</reference>
<evidence type="ECO:0000313" key="3">
    <source>
        <dbReference type="EMBL" id="GAA0711708.1"/>
    </source>
</evidence>
<evidence type="ECO:0000313" key="4">
    <source>
        <dbReference type="Proteomes" id="UP001501523"/>
    </source>
</evidence>
<dbReference type="Proteomes" id="UP001501523">
    <property type="component" value="Unassembled WGS sequence"/>
</dbReference>
<comment type="caution">
    <text evidence="3">The sequence shown here is derived from an EMBL/GenBank/DDBJ whole genome shotgun (WGS) entry which is preliminary data.</text>
</comment>
<dbReference type="InterPro" id="IPR012908">
    <property type="entry name" value="PGAP1-ab_dom-like"/>
</dbReference>
<name>A0ABP3TM22_9GAMM</name>
<evidence type="ECO:0000259" key="2">
    <source>
        <dbReference type="Pfam" id="PF07819"/>
    </source>
</evidence>
<dbReference type="SUPFAM" id="SSF53474">
    <property type="entry name" value="alpha/beta-Hydrolases"/>
    <property type="match status" value="1"/>
</dbReference>
<sequence>MPAAAQCGDLRTAGTPILSSDLRGTARLAIDATVAVTDVVEAMHRSIARLPWAPDASSTRTRGLTGLVYRSIRSITGWVGSGADVALTQLQPLLDKLTAQAEGPARDALVAALNGVLGDHLAATGNPLALPMEIRCQGRVLPHAEGERVLLLIHGLCMDDAQWQRRGHDHGAALARDLGYRRAYLRYNSGLHVSTNGRELAQQLERWIADAPQEVTELAIVGYSLGGLVARSACHYAATAGYRWPRALKHLVFLGTPHLGAPLERGGNWLDLALGMTRYSAPLATLGRMRSAGITDLRHGSLLDEDWHGIDRFERNARLPQPIPLPSAVSCAAIAASTGQRADDLGDRLLGDGLVPVASALGQHADPARALTFAPERQWIGYGMNHLDLLDHADVRATLHRLLAPSGGHTRRDLGSTKAPIPPGEGLACPELVEEG</sequence>
<dbReference type="InterPro" id="IPR029058">
    <property type="entry name" value="AB_hydrolase_fold"/>
</dbReference>
<organism evidence="3 4">
    <name type="scientific">Dokdonella soli</name>
    <dbReference type="NCBI Taxonomy" id="529810"/>
    <lineage>
        <taxon>Bacteria</taxon>
        <taxon>Pseudomonadati</taxon>
        <taxon>Pseudomonadota</taxon>
        <taxon>Gammaproteobacteria</taxon>
        <taxon>Lysobacterales</taxon>
        <taxon>Rhodanobacteraceae</taxon>
        <taxon>Dokdonella</taxon>
    </lineage>
</organism>
<dbReference type="Gene3D" id="3.40.50.1820">
    <property type="entry name" value="alpha/beta hydrolase"/>
    <property type="match status" value="1"/>
</dbReference>
<protein>
    <submittedName>
        <fullName evidence="3">Permease</fullName>
    </submittedName>
</protein>
<dbReference type="Pfam" id="PF07819">
    <property type="entry name" value="PGAP1"/>
    <property type="match status" value="1"/>
</dbReference>
<accession>A0ABP3TM22</accession>
<gene>
    <name evidence="3" type="ORF">GCM10009105_13770</name>
</gene>
<feature type="region of interest" description="Disordered" evidence="1">
    <location>
        <begin position="406"/>
        <end position="426"/>
    </location>
</feature>
<dbReference type="EMBL" id="BAAAEU010000006">
    <property type="protein sequence ID" value="GAA0711708.1"/>
    <property type="molecule type" value="Genomic_DNA"/>
</dbReference>
<proteinExistence type="predicted"/>